<dbReference type="OrthoDB" id="10368359at2759"/>
<dbReference type="AlphaFoldDB" id="A0A210PGI0"/>
<evidence type="ECO:0000256" key="2">
    <source>
        <dbReference type="SAM" id="Phobius"/>
    </source>
</evidence>
<accession>A0A210PGI0</accession>
<organism evidence="3 4">
    <name type="scientific">Mizuhopecten yessoensis</name>
    <name type="common">Japanese scallop</name>
    <name type="synonym">Patinopecten yessoensis</name>
    <dbReference type="NCBI Taxonomy" id="6573"/>
    <lineage>
        <taxon>Eukaryota</taxon>
        <taxon>Metazoa</taxon>
        <taxon>Spiralia</taxon>
        <taxon>Lophotrochozoa</taxon>
        <taxon>Mollusca</taxon>
        <taxon>Bivalvia</taxon>
        <taxon>Autobranchia</taxon>
        <taxon>Pteriomorphia</taxon>
        <taxon>Pectinida</taxon>
        <taxon>Pectinoidea</taxon>
        <taxon>Pectinidae</taxon>
        <taxon>Mizuhopecten</taxon>
    </lineage>
</organism>
<keyword evidence="2" id="KW-0472">Membrane</keyword>
<evidence type="ECO:0000313" key="3">
    <source>
        <dbReference type="EMBL" id="OWF35588.1"/>
    </source>
</evidence>
<dbReference type="EMBL" id="NEDP02076719">
    <property type="protein sequence ID" value="OWF35588.1"/>
    <property type="molecule type" value="Genomic_DNA"/>
</dbReference>
<reference evidence="3 4" key="1">
    <citation type="journal article" date="2017" name="Nat. Ecol. Evol.">
        <title>Scallop genome provides insights into evolution of bilaterian karyotype and development.</title>
        <authorList>
            <person name="Wang S."/>
            <person name="Zhang J."/>
            <person name="Jiao W."/>
            <person name="Li J."/>
            <person name="Xun X."/>
            <person name="Sun Y."/>
            <person name="Guo X."/>
            <person name="Huan P."/>
            <person name="Dong B."/>
            <person name="Zhang L."/>
            <person name="Hu X."/>
            <person name="Sun X."/>
            <person name="Wang J."/>
            <person name="Zhao C."/>
            <person name="Wang Y."/>
            <person name="Wang D."/>
            <person name="Huang X."/>
            <person name="Wang R."/>
            <person name="Lv J."/>
            <person name="Li Y."/>
            <person name="Zhang Z."/>
            <person name="Liu B."/>
            <person name="Lu W."/>
            <person name="Hui Y."/>
            <person name="Liang J."/>
            <person name="Zhou Z."/>
            <person name="Hou R."/>
            <person name="Li X."/>
            <person name="Liu Y."/>
            <person name="Li H."/>
            <person name="Ning X."/>
            <person name="Lin Y."/>
            <person name="Zhao L."/>
            <person name="Xing Q."/>
            <person name="Dou J."/>
            <person name="Li Y."/>
            <person name="Mao J."/>
            <person name="Guo H."/>
            <person name="Dou H."/>
            <person name="Li T."/>
            <person name="Mu C."/>
            <person name="Jiang W."/>
            <person name="Fu Q."/>
            <person name="Fu X."/>
            <person name="Miao Y."/>
            <person name="Liu J."/>
            <person name="Yu Q."/>
            <person name="Li R."/>
            <person name="Liao H."/>
            <person name="Li X."/>
            <person name="Kong Y."/>
            <person name="Jiang Z."/>
            <person name="Chourrout D."/>
            <person name="Li R."/>
            <person name="Bao Z."/>
        </authorList>
    </citation>
    <scope>NUCLEOTIDE SEQUENCE [LARGE SCALE GENOMIC DNA]</scope>
    <source>
        <strain evidence="3 4">PY_sf001</strain>
    </source>
</reference>
<gene>
    <name evidence="3" type="ORF">KP79_PYT12958</name>
</gene>
<protein>
    <submittedName>
        <fullName evidence="3">Uncharacterized protein</fullName>
    </submittedName>
</protein>
<sequence>MALHYLTDLLGGGGHSSMNASTLTVPISTTPRPMMGDENQEVPTEAGAIAGAVFGIVVCLVILGVAAFMYRRHKREREELRRAKRSQMSSMLNAGVYMDTTTTDSLVPSHIVTGPHPNPRNSAYKSLNTQPDMYDQDSDEEI</sequence>
<dbReference type="Proteomes" id="UP000242188">
    <property type="component" value="Unassembled WGS sequence"/>
</dbReference>
<keyword evidence="4" id="KW-1185">Reference proteome</keyword>
<feature type="region of interest" description="Disordered" evidence="1">
    <location>
        <begin position="108"/>
        <end position="142"/>
    </location>
</feature>
<evidence type="ECO:0000313" key="4">
    <source>
        <dbReference type="Proteomes" id="UP000242188"/>
    </source>
</evidence>
<comment type="caution">
    <text evidence="3">The sequence shown here is derived from an EMBL/GenBank/DDBJ whole genome shotgun (WGS) entry which is preliminary data.</text>
</comment>
<evidence type="ECO:0000256" key="1">
    <source>
        <dbReference type="SAM" id="MobiDB-lite"/>
    </source>
</evidence>
<name>A0A210PGI0_MIZYE</name>
<keyword evidence="2" id="KW-1133">Transmembrane helix</keyword>
<dbReference type="CDD" id="cd12087">
    <property type="entry name" value="TM_EGFR-like"/>
    <property type="match status" value="1"/>
</dbReference>
<proteinExistence type="predicted"/>
<feature type="compositionally biased region" description="Polar residues" evidence="1">
    <location>
        <begin position="119"/>
        <end position="131"/>
    </location>
</feature>
<feature type="transmembrane region" description="Helical" evidence="2">
    <location>
        <begin position="48"/>
        <end position="70"/>
    </location>
</feature>
<keyword evidence="2" id="KW-0812">Transmembrane</keyword>